<name>A0A0A3JSR1_9BACL</name>
<evidence type="ECO:0000256" key="2">
    <source>
        <dbReference type="ARBA" id="ARBA00007783"/>
    </source>
</evidence>
<proteinExistence type="inferred from homology"/>
<keyword evidence="4 8" id="KW-1003">Cell membrane</keyword>
<comment type="subcellular location">
    <subcellularLocation>
        <location evidence="1 8">Cell membrane</location>
        <topology evidence="1 8">Multi-pass membrane protein</topology>
    </subcellularLocation>
</comment>
<organism evidence="10 11">
    <name type="scientific">Ureibacillus massiliensis 4400831 = CIP 108448 = CCUG 49529</name>
    <dbReference type="NCBI Taxonomy" id="1211035"/>
    <lineage>
        <taxon>Bacteria</taxon>
        <taxon>Bacillati</taxon>
        <taxon>Bacillota</taxon>
        <taxon>Bacilli</taxon>
        <taxon>Bacillales</taxon>
        <taxon>Caryophanaceae</taxon>
        <taxon>Ureibacillus</taxon>
    </lineage>
</organism>
<keyword evidence="3 8" id="KW-0813">Transport</keyword>
<evidence type="ECO:0000313" key="11">
    <source>
        <dbReference type="Proteomes" id="UP000030595"/>
    </source>
</evidence>
<dbReference type="InterPro" id="IPR013525">
    <property type="entry name" value="ABC2_TM"/>
</dbReference>
<dbReference type="eggNOG" id="COG1682">
    <property type="taxonomic scope" value="Bacteria"/>
</dbReference>
<dbReference type="EMBL" id="JPVQ01000027">
    <property type="protein sequence ID" value="KGR90047.1"/>
    <property type="molecule type" value="Genomic_DNA"/>
</dbReference>
<dbReference type="RefSeq" id="WP_052126215.1">
    <property type="nucleotide sequence ID" value="NZ_AVCZ01000027.1"/>
</dbReference>
<feature type="transmembrane region" description="Helical" evidence="8">
    <location>
        <begin position="32"/>
        <end position="51"/>
    </location>
</feature>
<dbReference type="PANTHER" id="PTHR30413">
    <property type="entry name" value="INNER MEMBRANE TRANSPORT PERMEASE"/>
    <property type="match status" value="1"/>
</dbReference>
<keyword evidence="6 8" id="KW-1133">Transmembrane helix</keyword>
<evidence type="ECO:0000256" key="1">
    <source>
        <dbReference type="ARBA" id="ARBA00004651"/>
    </source>
</evidence>
<dbReference type="AlphaFoldDB" id="A0A0A3JSR1"/>
<gene>
    <name evidence="10" type="ORF">CD30_13815</name>
</gene>
<feature type="transmembrane region" description="Helical" evidence="8">
    <location>
        <begin position="63"/>
        <end position="80"/>
    </location>
</feature>
<reference evidence="10 11" key="1">
    <citation type="submission" date="2014-02" db="EMBL/GenBank/DDBJ databases">
        <title>Draft genome sequence of Lysinibacillus massiliensis CCUG 49529.</title>
        <authorList>
            <person name="Zhang F."/>
            <person name="Wang G."/>
            <person name="Zhang L."/>
        </authorList>
    </citation>
    <scope>NUCLEOTIDE SEQUENCE [LARGE SCALE GENOMIC DNA]</scope>
    <source>
        <strain evidence="10 11">CCUG 49529</strain>
    </source>
</reference>
<protein>
    <recommendedName>
        <fullName evidence="8">Transport permease protein</fullName>
    </recommendedName>
</protein>
<evidence type="ECO:0000256" key="8">
    <source>
        <dbReference type="RuleBase" id="RU361157"/>
    </source>
</evidence>
<accession>A0A0A3JSR1</accession>
<comment type="similarity">
    <text evidence="2 8">Belongs to the ABC-2 integral membrane protein family.</text>
</comment>
<dbReference type="GO" id="GO:0140359">
    <property type="term" value="F:ABC-type transporter activity"/>
    <property type="evidence" value="ECO:0007669"/>
    <property type="project" value="InterPro"/>
</dbReference>
<evidence type="ECO:0000256" key="3">
    <source>
        <dbReference type="ARBA" id="ARBA00022448"/>
    </source>
</evidence>
<evidence type="ECO:0000313" key="10">
    <source>
        <dbReference type="EMBL" id="KGR90047.1"/>
    </source>
</evidence>
<evidence type="ECO:0000256" key="4">
    <source>
        <dbReference type="ARBA" id="ARBA00022475"/>
    </source>
</evidence>
<dbReference type="PROSITE" id="PS51012">
    <property type="entry name" value="ABC_TM2"/>
    <property type="match status" value="1"/>
</dbReference>
<keyword evidence="5 8" id="KW-0812">Transmembrane</keyword>
<dbReference type="Proteomes" id="UP000030595">
    <property type="component" value="Unassembled WGS sequence"/>
</dbReference>
<feature type="transmembrane region" description="Helical" evidence="8">
    <location>
        <begin position="145"/>
        <end position="170"/>
    </location>
</feature>
<dbReference type="Pfam" id="PF01061">
    <property type="entry name" value="ABC2_membrane"/>
    <property type="match status" value="1"/>
</dbReference>
<feature type="transmembrane region" description="Helical" evidence="8">
    <location>
        <begin position="176"/>
        <end position="193"/>
    </location>
</feature>
<dbReference type="PANTHER" id="PTHR30413:SF10">
    <property type="entry name" value="CAPSULE POLYSACCHARIDE EXPORT INNER-MEMBRANE PROTEIN CTRC"/>
    <property type="match status" value="1"/>
</dbReference>
<evidence type="ECO:0000256" key="7">
    <source>
        <dbReference type="ARBA" id="ARBA00023136"/>
    </source>
</evidence>
<feature type="transmembrane region" description="Helical" evidence="8">
    <location>
        <begin position="108"/>
        <end position="133"/>
    </location>
</feature>
<evidence type="ECO:0000256" key="5">
    <source>
        <dbReference type="ARBA" id="ARBA00022692"/>
    </source>
</evidence>
<keyword evidence="7 8" id="KW-0472">Membrane</keyword>
<evidence type="ECO:0000256" key="6">
    <source>
        <dbReference type="ARBA" id="ARBA00022989"/>
    </source>
</evidence>
<feature type="transmembrane region" description="Helical" evidence="8">
    <location>
        <begin position="229"/>
        <end position="250"/>
    </location>
</feature>
<dbReference type="InterPro" id="IPR047817">
    <property type="entry name" value="ABC2_TM_bact-type"/>
</dbReference>
<feature type="transmembrane region" description="Helical" evidence="8">
    <location>
        <begin position="205"/>
        <end position="223"/>
    </location>
</feature>
<feature type="domain" description="ABC transmembrane type-2" evidence="9">
    <location>
        <begin position="29"/>
        <end position="253"/>
    </location>
</feature>
<sequence>MITALWNYKNFIIGLVKKDFKTKYLNSVLGSLWTIIHPLTFIIIYTVIFANVMSAKLPGINDVFAYSIYLCAGLLTWNFFAETCQRMVSVFLDNRNILTKVNFPKITLPVYIVVTTTMNFLIIFCIFLLFLIISNQFPYETILYIIPLLIVQIILSASFGFILGILNVFFRDIGHFLSLGLQFWFWLTPIVYVKDILPDWTYSILNYNIMFPIINGYQNILLYNKIPDFNSILVVFIISVILMLIGFYIYKKLLSEMVDEL</sequence>
<dbReference type="GO" id="GO:0015920">
    <property type="term" value="P:lipopolysaccharide transport"/>
    <property type="evidence" value="ECO:0007669"/>
    <property type="project" value="TreeGrafter"/>
</dbReference>
<dbReference type="GO" id="GO:0005886">
    <property type="term" value="C:plasma membrane"/>
    <property type="evidence" value="ECO:0007669"/>
    <property type="project" value="UniProtKB-SubCell"/>
</dbReference>
<evidence type="ECO:0000259" key="9">
    <source>
        <dbReference type="PROSITE" id="PS51012"/>
    </source>
</evidence>
<keyword evidence="11" id="KW-1185">Reference proteome</keyword>
<comment type="caution">
    <text evidence="10">The sequence shown here is derived from an EMBL/GenBank/DDBJ whole genome shotgun (WGS) entry which is preliminary data.</text>
</comment>